<keyword evidence="3" id="KW-1185">Reference proteome</keyword>
<accession>A0A1I1DI25</accession>
<dbReference type="OrthoDB" id="1342147at2"/>
<keyword evidence="1" id="KW-0732">Signal</keyword>
<reference evidence="2 3" key="1">
    <citation type="submission" date="2016-10" db="EMBL/GenBank/DDBJ databases">
        <authorList>
            <person name="de Groot N.N."/>
        </authorList>
    </citation>
    <scope>NUCLEOTIDE SEQUENCE [LARGE SCALE GENOMIC DNA]</scope>
    <source>
        <strain evidence="2 3">DSM 6793</strain>
    </source>
</reference>
<dbReference type="RefSeq" id="WP_091505974.1">
    <property type="nucleotide sequence ID" value="NZ_FOLE01000001.1"/>
</dbReference>
<feature type="chain" id="PRO_5011744150" description="DUF4154 domain-containing protein" evidence="1">
    <location>
        <begin position="24"/>
        <end position="175"/>
    </location>
</feature>
<organism evidence="2 3">
    <name type="scientific">Flexibacter flexilis DSM 6793</name>
    <dbReference type="NCBI Taxonomy" id="927664"/>
    <lineage>
        <taxon>Bacteria</taxon>
        <taxon>Pseudomonadati</taxon>
        <taxon>Bacteroidota</taxon>
        <taxon>Cytophagia</taxon>
        <taxon>Cytophagales</taxon>
        <taxon>Flexibacteraceae</taxon>
        <taxon>Flexibacter</taxon>
    </lineage>
</organism>
<proteinExistence type="predicted"/>
<evidence type="ECO:0008006" key="4">
    <source>
        <dbReference type="Google" id="ProtNLM"/>
    </source>
</evidence>
<dbReference type="InterPro" id="IPR025293">
    <property type="entry name" value="YfiR/HmsC-like"/>
</dbReference>
<dbReference type="EMBL" id="FOLE01000001">
    <property type="protein sequence ID" value="SFB74517.1"/>
    <property type="molecule type" value="Genomic_DNA"/>
</dbReference>
<dbReference type="STRING" id="927664.SAMN05421780_101233"/>
<name>A0A1I1DI25_9BACT</name>
<evidence type="ECO:0000313" key="3">
    <source>
        <dbReference type="Proteomes" id="UP000199514"/>
    </source>
</evidence>
<dbReference type="Pfam" id="PF13689">
    <property type="entry name" value="DUF4154"/>
    <property type="match status" value="1"/>
</dbReference>
<dbReference type="AlphaFoldDB" id="A0A1I1DI25"/>
<gene>
    <name evidence="2" type="ORF">SAMN05421780_101233</name>
</gene>
<sequence length="175" mass="19582">MKNLLIKISFVLLLGFVSMAAQAQEMNYKAQSLFLYNFVKYSKWPSPPLNNEFVITVVGETPLVAELQAMAKIKKTPEGYNIVIRKANTANDIGTTQLVYLADNKSKELKPLLEKTKGQPVLIVAEREGLTKKGAAINFVTLDNDILKFELSRKMLESHKLRMAGELVQLALLVD</sequence>
<protein>
    <recommendedName>
        <fullName evidence="4">DUF4154 domain-containing protein</fullName>
    </recommendedName>
</protein>
<evidence type="ECO:0000256" key="1">
    <source>
        <dbReference type="SAM" id="SignalP"/>
    </source>
</evidence>
<feature type="signal peptide" evidence="1">
    <location>
        <begin position="1"/>
        <end position="23"/>
    </location>
</feature>
<evidence type="ECO:0000313" key="2">
    <source>
        <dbReference type="EMBL" id="SFB74517.1"/>
    </source>
</evidence>
<dbReference type="Proteomes" id="UP000199514">
    <property type="component" value="Unassembled WGS sequence"/>
</dbReference>